<evidence type="ECO:0000256" key="1">
    <source>
        <dbReference type="SAM" id="MobiDB-lite"/>
    </source>
</evidence>
<gene>
    <name evidence="2" type="ORF">DFH08DRAFT_747417</name>
</gene>
<feature type="compositionally biased region" description="Basic residues" evidence="1">
    <location>
        <begin position="343"/>
        <end position="352"/>
    </location>
</feature>
<sequence>MPAACKYCGGSTVVDDAGIVCTVCAELAEPSLIVLTSDIDYPPPTAYDGWIPVAPKALKTGRNRYLSGQGKELRDGKNLDEMHWFIKNLARAAFVSGTTERAYNLFEKAMKSGQYRWGRTAKLVAGACISIALRQSNRPDMFPDLALLLDQKVTSLTRAFSSVISVLKIQPCDLPSSEPKSHISILQSHLSAALQGSADAQLPPSLIAAVKPLSVSAILATAASLSDLLASSIPPTPVAHLPVSATACAVLIWAIEAEARTTLAQLGDLAAFLGTKCNVKKPLVMSRYKVIQDELIQRIDKIDWLDHYDPHNGKNGRAKIPRRLVVARGLKAAIDNERECRRQTLRQPHKTAGHPEGRESDSDADPQPSRPRKRRRVHALRDATRFLLNPLSGALPASFLSTSPSALPLPTYLLTSALSMRNDQLPSRLGLLSAARGGVGPDEIHDDELFDDGELEKIMRTDEREIAELRSIMGWPEGVEEDPPQSKEPRPRKRAKNDSKPTTSSRLNAAAVACFLADEKSDEKDEFGSLLRLDEDIDDVVIIGEDKDDNEALIGLQRNLVGEFAEAEEDDEDPFDGGSPEPDDRYAQEI</sequence>
<proteinExistence type="predicted"/>
<dbReference type="CDD" id="cd00043">
    <property type="entry name" value="CYCLIN_SF"/>
    <property type="match status" value="1"/>
</dbReference>
<comment type="caution">
    <text evidence="2">The sequence shown here is derived from an EMBL/GenBank/DDBJ whole genome shotgun (WGS) entry which is preliminary data.</text>
</comment>
<feature type="region of interest" description="Disordered" evidence="1">
    <location>
        <begin position="471"/>
        <end position="505"/>
    </location>
</feature>
<feature type="compositionally biased region" description="Acidic residues" evidence="1">
    <location>
        <begin position="566"/>
        <end position="575"/>
    </location>
</feature>
<dbReference type="EMBL" id="JARIHO010000023">
    <property type="protein sequence ID" value="KAJ7343621.1"/>
    <property type="molecule type" value="Genomic_DNA"/>
</dbReference>
<dbReference type="AlphaFoldDB" id="A0AAD6ZXK6"/>
<reference evidence="2" key="1">
    <citation type="submission" date="2023-03" db="EMBL/GenBank/DDBJ databases">
        <title>Massive genome expansion in bonnet fungi (Mycena s.s.) driven by repeated elements and novel gene families across ecological guilds.</title>
        <authorList>
            <consortium name="Lawrence Berkeley National Laboratory"/>
            <person name="Harder C.B."/>
            <person name="Miyauchi S."/>
            <person name="Viragh M."/>
            <person name="Kuo A."/>
            <person name="Thoen E."/>
            <person name="Andreopoulos B."/>
            <person name="Lu D."/>
            <person name="Skrede I."/>
            <person name="Drula E."/>
            <person name="Henrissat B."/>
            <person name="Morin E."/>
            <person name="Kohler A."/>
            <person name="Barry K."/>
            <person name="LaButti K."/>
            <person name="Morin E."/>
            <person name="Salamov A."/>
            <person name="Lipzen A."/>
            <person name="Mereny Z."/>
            <person name="Hegedus B."/>
            <person name="Baldrian P."/>
            <person name="Stursova M."/>
            <person name="Weitz H."/>
            <person name="Taylor A."/>
            <person name="Grigoriev I.V."/>
            <person name="Nagy L.G."/>
            <person name="Martin F."/>
            <person name="Kauserud H."/>
        </authorList>
    </citation>
    <scope>NUCLEOTIDE SEQUENCE</scope>
    <source>
        <strain evidence="2">CBHHK002</strain>
    </source>
</reference>
<keyword evidence="3" id="KW-1185">Reference proteome</keyword>
<dbReference type="SUPFAM" id="SSF47954">
    <property type="entry name" value="Cyclin-like"/>
    <property type="match status" value="1"/>
</dbReference>
<dbReference type="Proteomes" id="UP001218218">
    <property type="component" value="Unassembled WGS sequence"/>
</dbReference>
<evidence type="ECO:0000313" key="2">
    <source>
        <dbReference type="EMBL" id="KAJ7343621.1"/>
    </source>
</evidence>
<evidence type="ECO:0000313" key="3">
    <source>
        <dbReference type="Proteomes" id="UP001218218"/>
    </source>
</evidence>
<dbReference type="Gene3D" id="1.10.472.10">
    <property type="entry name" value="Cyclin-like"/>
    <property type="match status" value="1"/>
</dbReference>
<organism evidence="2 3">
    <name type="scientific">Mycena albidolilacea</name>
    <dbReference type="NCBI Taxonomy" id="1033008"/>
    <lineage>
        <taxon>Eukaryota</taxon>
        <taxon>Fungi</taxon>
        <taxon>Dikarya</taxon>
        <taxon>Basidiomycota</taxon>
        <taxon>Agaricomycotina</taxon>
        <taxon>Agaricomycetes</taxon>
        <taxon>Agaricomycetidae</taxon>
        <taxon>Agaricales</taxon>
        <taxon>Marasmiineae</taxon>
        <taxon>Mycenaceae</taxon>
        <taxon>Mycena</taxon>
    </lineage>
</organism>
<dbReference type="InterPro" id="IPR036915">
    <property type="entry name" value="Cyclin-like_sf"/>
</dbReference>
<feature type="region of interest" description="Disordered" evidence="1">
    <location>
        <begin position="337"/>
        <end position="376"/>
    </location>
</feature>
<name>A0AAD6ZXK6_9AGAR</name>
<feature type="region of interest" description="Disordered" evidence="1">
    <location>
        <begin position="566"/>
        <end position="590"/>
    </location>
</feature>
<accession>A0AAD6ZXK6</accession>
<protein>
    <submittedName>
        <fullName evidence="2">Uncharacterized protein</fullName>
    </submittedName>
</protein>